<comment type="caution">
    <text evidence="4">The sequence shown here is derived from an EMBL/GenBank/DDBJ whole genome shotgun (WGS) entry which is preliminary data.</text>
</comment>
<evidence type="ECO:0000313" key="4">
    <source>
        <dbReference type="EMBL" id="MDQ7908959.1"/>
    </source>
</evidence>
<dbReference type="PANTHER" id="PTHR43877">
    <property type="entry name" value="AMINOALKYLPHOSPHONATE N-ACETYLTRANSFERASE-RELATED-RELATED"/>
    <property type="match status" value="1"/>
</dbReference>
<accession>A0ABU0ZPJ5</accession>
<dbReference type="Gene3D" id="3.40.630.30">
    <property type="match status" value="1"/>
</dbReference>
<evidence type="ECO:0000313" key="5">
    <source>
        <dbReference type="Proteomes" id="UP001230908"/>
    </source>
</evidence>
<dbReference type="PROSITE" id="PS51186">
    <property type="entry name" value="GNAT"/>
    <property type="match status" value="1"/>
</dbReference>
<keyword evidence="2" id="KW-0012">Acyltransferase</keyword>
<dbReference type="InterPro" id="IPR000182">
    <property type="entry name" value="GNAT_dom"/>
</dbReference>
<keyword evidence="5" id="KW-1185">Reference proteome</keyword>
<dbReference type="CDD" id="cd04301">
    <property type="entry name" value="NAT_SF"/>
    <property type="match status" value="1"/>
</dbReference>
<dbReference type="InterPro" id="IPR050832">
    <property type="entry name" value="Bact_Acetyltransf"/>
</dbReference>
<feature type="domain" description="N-acetyltransferase" evidence="3">
    <location>
        <begin position="3"/>
        <end position="163"/>
    </location>
</feature>
<reference evidence="4 5" key="1">
    <citation type="submission" date="2023-08" db="EMBL/GenBank/DDBJ databases">
        <title>Phytohabitans sansha sp. nov., isolated from marine sediment.</title>
        <authorList>
            <person name="Zhao Y."/>
            <person name="Yi K."/>
        </authorList>
    </citation>
    <scope>NUCLEOTIDE SEQUENCE [LARGE SCALE GENOMIC DNA]</scope>
    <source>
        <strain evidence="4 5">ZYX-F-186</strain>
    </source>
</reference>
<dbReference type="EMBL" id="JAVHUY010000036">
    <property type="protein sequence ID" value="MDQ7908959.1"/>
    <property type="molecule type" value="Genomic_DNA"/>
</dbReference>
<dbReference type="SUPFAM" id="SSF55729">
    <property type="entry name" value="Acyl-CoA N-acyltransferases (Nat)"/>
    <property type="match status" value="1"/>
</dbReference>
<name>A0ABU0ZPJ5_9ACTN</name>
<evidence type="ECO:0000256" key="2">
    <source>
        <dbReference type="ARBA" id="ARBA00023315"/>
    </source>
</evidence>
<dbReference type="Pfam" id="PF00583">
    <property type="entry name" value="Acetyltransf_1"/>
    <property type="match status" value="1"/>
</dbReference>
<sequence>MSVRVRPAQASDHPAISRISVAAYEADGQLKGENQYATTLADVASRAAAGEVYVAVDADDQVLGAVTFVLPGSPYAELSGPGEAEFRMLAVDPVAQGRGVGEALAQACVRRARELGCAAVVICTRDFAASAKRLYARLGFVREPDLDWSPMPGVQLLGLRLAL</sequence>
<evidence type="ECO:0000256" key="1">
    <source>
        <dbReference type="ARBA" id="ARBA00022679"/>
    </source>
</evidence>
<gene>
    <name evidence="4" type="ORF">RB614_30990</name>
</gene>
<keyword evidence="1" id="KW-0808">Transferase</keyword>
<proteinExistence type="predicted"/>
<protein>
    <submittedName>
        <fullName evidence="4">GNAT family N-acetyltransferase</fullName>
    </submittedName>
</protein>
<dbReference type="InterPro" id="IPR016181">
    <property type="entry name" value="Acyl_CoA_acyltransferase"/>
</dbReference>
<evidence type="ECO:0000259" key="3">
    <source>
        <dbReference type="PROSITE" id="PS51186"/>
    </source>
</evidence>
<organism evidence="4 5">
    <name type="scientific">Phytohabitans maris</name>
    <dbReference type="NCBI Taxonomy" id="3071409"/>
    <lineage>
        <taxon>Bacteria</taxon>
        <taxon>Bacillati</taxon>
        <taxon>Actinomycetota</taxon>
        <taxon>Actinomycetes</taxon>
        <taxon>Micromonosporales</taxon>
        <taxon>Micromonosporaceae</taxon>
    </lineage>
</organism>
<dbReference type="Proteomes" id="UP001230908">
    <property type="component" value="Unassembled WGS sequence"/>
</dbReference>
<dbReference type="RefSeq" id="WP_308716226.1">
    <property type="nucleotide sequence ID" value="NZ_JAVHUY010000036.1"/>
</dbReference>